<keyword evidence="2" id="KW-1185">Reference proteome</keyword>
<name>A0A2V3PMZ9_9BACT</name>
<reference evidence="1 2" key="1">
    <citation type="submission" date="2018-03" db="EMBL/GenBank/DDBJ databases">
        <title>Genomic Encyclopedia of Archaeal and Bacterial Type Strains, Phase II (KMG-II): from individual species to whole genera.</title>
        <authorList>
            <person name="Goeker M."/>
        </authorList>
    </citation>
    <scope>NUCLEOTIDE SEQUENCE [LARGE SCALE GENOMIC DNA]</scope>
    <source>
        <strain evidence="1 2">DSM 100214</strain>
    </source>
</reference>
<proteinExistence type="predicted"/>
<gene>
    <name evidence="1" type="ORF">CLV62_12123</name>
</gene>
<dbReference type="EMBL" id="QICL01000021">
    <property type="protein sequence ID" value="PXV62200.1"/>
    <property type="molecule type" value="Genomic_DNA"/>
</dbReference>
<evidence type="ECO:0000313" key="1">
    <source>
        <dbReference type="EMBL" id="PXV62200.1"/>
    </source>
</evidence>
<accession>A0A2V3PMZ9</accession>
<organism evidence="1 2">
    <name type="scientific">Dysgonomonas alginatilytica</name>
    <dbReference type="NCBI Taxonomy" id="1605892"/>
    <lineage>
        <taxon>Bacteria</taxon>
        <taxon>Pseudomonadati</taxon>
        <taxon>Bacteroidota</taxon>
        <taxon>Bacteroidia</taxon>
        <taxon>Bacteroidales</taxon>
        <taxon>Dysgonomonadaceae</taxon>
        <taxon>Dysgonomonas</taxon>
    </lineage>
</organism>
<evidence type="ECO:0000313" key="2">
    <source>
        <dbReference type="Proteomes" id="UP000247973"/>
    </source>
</evidence>
<dbReference type="Proteomes" id="UP000247973">
    <property type="component" value="Unassembled WGS sequence"/>
</dbReference>
<comment type="caution">
    <text evidence="1">The sequence shown here is derived from an EMBL/GenBank/DDBJ whole genome shotgun (WGS) entry which is preliminary data.</text>
</comment>
<sequence length="77" mass="8461">MENKRKRFVMESEEALSLFSKKTLSSMEQSEILGGVSSQAGGNYCLSSSFSVLTSTTDPDWCDRCACPKSSCRGHEN</sequence>
<dbReference type="AlphaFoldDB" id="A0A2V3PMZ9"/>
<protein>
    <submittedName>
        <fullName evidence="1">Uncharacterized protein</fullName>
    </submittedName>
</protein>